<evidence type="ECO:0000256" key="3">
    <source>
        <dbReference type="ARBA" id="ARBA00019418"/>
    </source>
</evidence>
<dbReference type="Gene3D" id="1.10.150.250">
    <property type="entry name" value="Flavinator of succinate dehydrogenase"/>
    <property type="match status" value="1"/>
</dbReference>
<comment type="caution">
    <text evidence="6">The sequence shown here is derived from an EMBL/GenBank/DDBJ whole genome shotgun (WGS) entry which is preliminary data.</text>
</comment>
<evidence type="ECO:0000256" key="5">
    <source>
        <dbReference type="ARBA" id="ARBA00023186"/>
    </source>
</evidence>
<comment type="subcellular location">
    <subcellularLocation>
        <location evidence="1">Cytoplasm</location>
    </subcellularLocation>
</comment>
<gene>
    <name evidence="6" type="ORF">OR214_04287</name>
</gene>
<dbReference type="SUPFAM" id="SSF109910">
    <property type="entry name" value="YgfY-like"/>
    <property type="match status" value="1"/>
</dbReference>
<protein>
    <recommendedName>
        <fullName evidence="3">FAD assembly factor SdhE</fullName>
    </recommendedName>
</protein>
<name>R0CH11_RALPI</name>
<dbReference type="PATRIC" id="fig|1264675.3.peg.4225"/>
<organism evidence="6 7">
    <name type="scientific">Ralstonia pickettii OR214</name>
    <dbReference type="NCBI Taxonomy" id="1264675"/>
    <lineage>
        <taxon>Bacteria</taxon>
        <taxon>Pseudomonadati</taxon>
        <taxon>Pseudomonadota</taxon>
        <taxon>Betaproteobacteria</taxon>
        <taxon>Burkholderiales</taxon>
        <taxon>Burkholderiaceae</taxon>
        <taxon>Ralstonia</taxon>
    </lineage>
</organism>
<dbReference type="PANTHER" id="PTHR39585">
    <property type="entry name" value="FAD ASSEMBLY FACTOR SDHE"/>
    <property type="match status" value="1"/>
</dbReference>
<dbReference type="InterPro" id="IPR036714">
    <property type="entry name" value="SDH_sf"/>
</dbReference>
<dbReference type="PANTHER" id="PTHR39585:SF1">
    <property type="entry name" value="FAD ASSEMBLY FACTOR SDHE"/>
    <property type="match status" value="1"/>
</dbReference>
<dbReference type="EMBL" id="APMQ01000014">
    <property type="protein sequence ID" value="ENZ75890.1"/>
    <property type="molecule type" value="Genomic_DNA"/>
</dbReference>
<dbReference type="GO" id="GO:0005737">
    <property type="term" value="C:cytoplasm"/>
    <property type="evidence" value="ECO:0007669"/>
    <property type="project" value="UniProtKB-SubCell"/>
</dbReference>
<keyword evidence="4" id="KW-0963">Cytoplasm</keyword>
<dbReference type="InterPro" id="IPR005631">
    <property type="entry name" value="SDH"/>
</dbReference>
<sequence>HRQDQGIDGAPRGVRRESGHFGIVCRRSGFSGDTFLESMVAVNTPTFSHQSDPHKRARLRWRARRGLLENDIIVERFFNRYETELSDDDVAALSQLFELPDNDLMDLLLARKEPEGELDVPHIQHVLTLLRSV</sequence>
<keyword evidence="5" id="KW-0143">Chaperone</keyword>
<accession>R0CH11</accession>
<dbReference type="AlphaFoldDB" id="R0CH11"/>
<dbReference type="Pfam" id="PF03937">
    <property type="entry name" value="Sdh5"/>
    <property type="match status" value="1"/>
</dbReference>
<feature type="non-terminal residue" evidence="6">
    <location>
        <position position="1"/>
    </location>
</feature>
<evidence type="ECO:0000256" key="4">
    <source>
        <dbReference type="ARBA" id="ARBA00022490"/>
    </source>
</evidence>
<comment type="similarity">
    <text evidence="2">Belongs to the SdhE FAD assembly factor family.</text>
</comment>
<dbReference type="Proteomes" id="UP000013280">
    <property type="component" value="Unassembled WGS sequence"/>
</dbReference>
<proteinExistence type="inferred from homology"/>
<reference evidence="6 7" key="1">
    <citation type="journal article" date="2013" name="Genome Announc.">
        <title>Draft Genome Sequence for Ralstonia sp. Strain OR214, a Bacterium with Potential for Bioremediation.</title>
        <authorList>
            <person name="Utturkar S.M."/>
            <person name="Bollmann A."/>
            <person name="Brzoska R.M."/>
            <person name="Klingeman D.M."/>
            <person name="Epstein S.E."/>
            <person name="Palumbo A.V."/>
            <person name="Brown S.D."/>
        </authorList>
    </citation>
    <scope>NUCLEOTIDE SEQUENCE [LARGE SCALE GENOMIC DNA]</scope>
    <source>
        <strain evidence="6 7">OR214</strain>
    </source>
</reference>
<evidence type="ECO:0000256" key="2">
    <source>
        <dbReference type="ARBA" id="ARBA00008571"/>
    </source>
</evidence>
<dbReference type="InterPro" id="IPR050531">
    <property type="entry name" value="SdhE_FAD_assembly_factor"/>
</dbReference>
<evidence type="ECO:0000256" key="1">
    <source>
        <dbReference type="ARBA" id="ARBA00004496"/>
    </source>
</evidence>
<evidence type="ECO:0000313" key="7">
    <source>
        <dbReference type="Proteomes" id="UP000013280"/>
    </source>
</evidence>
<dbReference type="GO" id="GO:0006105">
    <property type="term" value="P:succinate metabolic process"/>
    <property type="evidence" value="ECO:0007669"/>
    <property type="project" value="TreeGrafter"/>
</dbReference>
<evidence type="ECO:0000313" key="6">
    <source>
        <dbReference type="EMBL" id="ENZ75890.1"/>
    </source>
</evidence>